<gene>
    <name evidence="2" type="ORF">WOLCODRAFT_135121</name>
</gene>
<organism evidence="2 3">
    <name type="scientific">Wolfiporia cocos (strain MD-104)</name>
    <name type="common">Brown rot fungus</name>
    <dbReference type="NCBI Taxonomy" id="742152"/>
    <lineage>
        <taxon>Eukaryota</taxon>
        <taxon>Fungi</taxon>
        <taxon>Dikarya</taxon>
        <taxon>Basidiomycota</taxon>
        <taxon>Agaricomycotina</taxon>
        <taxon>Agaricomycetes</taxon>
        <taxon>Polyporales</taxon>
        <taxon>Phaeolaceae</taxon>
        <taxon>Wolfiporia</taxon>
    </lineage>
</organism>
<sequence>MASKSKSKQEEALQFLDDLDQLAPPPAGGPPGPPQGAQPSEGEAEVYAFIDEITQKSSEPPRSTTHLDRPLSRAGTPTLRKSAERVKLGAPAAPLLPASVSPVSLPGSLPKTEPSTSRLSASVSALAETTQREPQPAAGGWGWGSVWSSASAAIQQARSVVDEQVKNLPKNEQARKWGEGVLEYARTAQLEKLGNDFRRVGLSTLTDILNVVAPPISEHEVIQVWLSHDMRGYDGVESLVYRALSRILEQVEGGDLIVNRGNESRPKESSDSKREMHAVEGIEAALKLAQVELDSVIRQNAKPAPTQSSAQNPTTYSHVYIRIQPFTSTLFLPQTTVDAGTDTLSPPATQTSLQFLLYFSDPEHQLSYSTVTQAVPGRWVEFWDEYDWVEDLVVEAIRVGVEVVGQEYVVSRMGWAKKAAEEDTQAAEQPKADS</sequence>
<accession>A0A2H3J3U3</accession>
<dbReference type="AlphaFoldDB" id="A0A2H3J3U3"/>
<dbReference type="Proteomes" id="UP000218811">
    <property type="component" value="Unassembled WGS sequence"/>
</dbReference>
<feature type="region of interest" description="Disordered" evidence="1">
    <location>
        <begin position="96"/>
        <end position="141"/>
    </location>
</feature>
<protein>
    <recommendedName>
        <fullName evidence="4">Maintenance of telomere capping protein 1</fullName>
    </recommendedName>
</protein>
<evidence type="ECO:0000313" key="2">
    <source>
        <dbReference type="EMBL" id="PCH33409.1"/>
    </source>
</evidence>
<dbReference type="InterPro" id="IPR018814">
    <property type="entry name" value="DUF5427"/>
</dbReference>
<dbReference type="OrthoDB" id="5594977at2759"/>
<feature type="compositionally biased region" description="Pro residues" evidence="1">
    <location>
        <begin position="23"/>
        <end position="36"/>
    </location>
</feature>
<feature type="compositionally biased region" description="Polar residues" evidence="1">
    <location>
        <begin position="55"/>
        <end position="64"/>
    </location>
</feature>
<dbReference type="STRING" id="742152.A0A2H3J3U3"/>
<reference evidence="2 3" key="1">
    <citation type="journal article" date="2012" name="Science">
        <title>The Paleozoic origin of enzymatic lignin decomposition reconstructed from 31 fungal genomes.</title>
        <authorList>
            <person name="Floudas D."/>
            <person name="Binder M."/>
            <person name="Riley R."/>
            <person name="Barry K."/>
            <person name="Blanchette R.A."/>
            <person name="Henrissat B."/>
            <person name="Martinez A.T."/>
            <person name="Otillar R."/>
            <person name="Spatafora J.W."/>
            <person name="Yadav J.S."/>
            <person name="Aerts A."/>
            <person name="Benoit I."/>
            <person name="Boyd A."/>
            <person name="Carlson A."/>
            <person name="Copeland A."/>
            <person name="Coutinho P.M."/>
            <person name="de Vries R.P."/>
            <person name="Ferreira P."/>
            <person name="Findley K."/>
            <person name="Foster B."/>
            <person name="Gaskell J."/>
            <person name="Glotzer D."/>
            <person name="Gorecki P."/>
            <person name="Heitman J."/>
            <person name="Hesse C."/>
            <person name="Hori C."/>
            <person name="Igarashi K."/>
            <person name="Jurgens J.A."/>
            <person name="Kallen N."/>
            <person name="Kersten P."/>
            <person name="Kohler A."/>
            <person name="Kuees U."/>
            <person name="Kumar T.K.A."/>
            <person name="Kuo A."/>
            <person name="LaButti K."/>
            <person name="Larrondo L.F."/>
            <person name="Lindquist E."/>
            <person name="Ling A."/>
            <person name="Lombard V."/>
            <person name="Lucas S."/>
            <person name="Lundell T."/>
            <person name="Martin R."/>
            <person name="McLaughlin D.J."/>
            <person name="Morgenstern I."/>
            <person name="Morin E."/>
            <person name="Murat C."/>
            <person name="Nagy L.G."/>
            <person name="Nolan M."/>
            <person name="Ohm R.A."/>
            <person name="Patyshakuliyeva A."/>
            <person name="Rokas A."/>
            <person name="Ruiz-Duenas F.J."/>
            <person name="Sabat G."/>
            <person name="Salamov A."/>
            <person name="Samejima M."/>
            <person name="Schmutz J."/>
            <person name="Slot J.C."/>
            <person name="St John F."/>
            <person name="Stenlid J."/>
            <person name="Sun H."/>
            <person name="Sun S."/>
            <person name="Syed K."/>
            <person name="Tsang A."/>
            <person name="Wiebenga A."/>
            <person name="Young D."/>
            <person name="Pisabarro A."/>
            <person name="Eastwood D.C."/>
            <person name="Martin F."/>
            <person name="Cullen D."/>
            <person name="Grigoriev I.V."/>
            <person name="Hibbett D.S."/>
        </authorList>
    </citation>
    <scope>NUCLEOTIDE SEQUENCE [LARGE SCALE GENOMIC DNA]</scope>
    <source>
        <strain evidence="2 3">MD-104</strain>
    </source>
</reference>
<dbReference type="PANTHER" id="PTHR28265">
    <property type="entry name" value="MAINTENANCE OF TELOMERE CAPPING PROTEIN 1"/>
    <property type="match status" value="1"/>
</dbReference>
<name>A0A2H3J3U3_WOLCO</name>
<evidence type="ECO:0000313" key="3">
    <source>
        <dbReference type="Proteomes" id="UP000218811"/>
    </source>
</evidence>
<feature type="region of interest" description="Disordered" evidence="1">
    <location>
        <begin position="1"/>
        <end position="84"/>
    </location>
</feature>
<evidence type="ECO:0008006" key="4">
    <source>
        <dbReference type="Google" id="ProtNLM"/>
    </source>
</evidence>
<keyword evidence="3" id="KW-1185">Reference proteome</keyword>
<dbReference type="OMA" id="RIHLVHD"/>
<dbReference type="Pfam" id="PF10310">
    <property type="entry name" value="DUF5427"/>
    <property type="match status" value="1"/>
</dbReference>
<feature type="compositionally biased region" description="Low complexity" evidence="1">
    <location>
        <begin position="96"/>
        <end position="110"/>
    </location>
</feature>
<feature type="compositionally biased region" description="Polar residues" evidence="1">
    <location>
        <begin position="113"/>
        <end position="133"/>
    </location>
</feature>
<proteinExistence type="predicted"/>
<evidence type="ECO:0000256" key="1">
    <source>
        <dbReference type="SAM" id="MobiDB-lite"/>
    </source>
</evidence>
<dbReference type="PANTHER" id="PTHR28265:SF1">
    <property type="entry name" value="MAINTENANCE OF TELOMERE CAPPING PROTEIN 1"/>
    <property type="match status" value="1"/>
</dbReference>
<dbReference type="EMBL" id="KB467831">
    <property type="protein sequence ID" value="PCH33409.1"/>
    <property type="molecule type" value="Genomic_DNA"/>
</dbReference>